<organism evidence="4 5">
    <name type="scientific">Puccinia triticina</name>
    <dbReference type="NCBI Taxonomy" id="208348"/>
    <lineage>
        <taxon>Eukaryota</taxon>
        <taxon>Fungi</taxon>
        <taxon>Dikarya</taxon>
        <taxon>Basidiomycota</taxon>
        <taxon>Pucciniomycotina</taxon>
        <taxon>Pucciniomycetes</taxon>
        <taxon>Pucciniales</taxon>
        <taxon>Pucciniaceae</taxon>
        <taxon>Puccinia</taxon>
    </lineage>
</organism>
<dbReference type="EMBL" id="CP110426">
    <property type="protein sequence ID" value="WAQ85661.1"/>
    <property type="molecule type" value="Genomic_DNA"/>
</dbReference>
<evidence type="ECO:0000256" key="2">
    <source>
        <dbReference type="SAM" id="MobiDB-lite"/>
    </source>
</evidence>
<protein>
    <recommendedName>
        <fullName evidence="3">BRCT domain-containing protein</fullName>
    </recommendedName>
</protein>
<dbReference type="PANTHER" id="PTHR13561">
    <property type="entry name" value="DNA REPLICATION REGULATOR DPB11-RELATED"/>
    <property type="match status" value="1"/>
</dbReference>
<dbReference type="Proteomes" id="UP001164743">
    <property type="component" value="Chromosome 6A"/>
</dbReference>
<dbReference type="SMART" id="SM00292">
    <property type="entry name" value="BRCT"/>
    <property type="match status" value="5"/>
</dbReference>
<dbReference type="SUPFAM" id="SSF52113">
    <property type="entry name" value="BRCT domain"/>
    <property type="match status" value="5"/>
</dbReference>
<dbReference type="InterPro" id="IPR059215">
    <property type="entry name" value="BRCT2_TopBP1-like"/>
</dbReference>
<gene>
    <name evidence="4" type="ORF">PtA15_6A289</name>
</gene>
<name>A0ABY7CNF5_9BASI</name>
<evidence type="ECO:0000313" key="5">
    <source>
        <dbReference type="Proteomes" id="UP001164743"/>
    </source>
</evidence>
<dbReference type="GeneID" id="77810873"/>
<dbReference type="RefSeq" id="XP_053021216.1">
    <property type="nucleotide sequence ID" value="XM_053169978.1"/>
</dbReference>
<keyword evidence="5" id="KW-1185">Reference proteome</keyword>
<feature type="region of interest" description="Disordered" evidence="2">
    <location>
        <begin position="69"/>
        <end position="117"/>
    </location>
</feature>
<dbReference type="Gene3D" id="3.40.50.10190">
    <property type="entry name" value="BRCT domain"/>
    <property type="match status" value="4"/>
</dbReference>
<feature type="domain" description="BRCT" evidence="3">
    <location>
        <begin position="222"/>
        <end position="323"/>
    </location>
</feature>
<feature type="compositionally biased region" description="Polar residues" evidence="2">
    <location>
        <begin position="671"/>
        <end position="686"/>
    </location>
</feature>
<sequence length="1107" mass="122750">MQAKPSRLFVKQKCGVVRQRRGAFRLSLLQTTRIKLDQEPPDISPNLHNASRASSSTITVMAFGHKRGGTKVSGAKLKPAIPPPVPSNGSNTAKGNSKKGKGKEMGPVPREVEEEEDQYDRTFMESLRRDKPPLTGCIVCLSGISEPVRSQAIAYAEKLGAKIEKALTMDVTHLICDKPGSDKYNVAIKHSIRVMLPLWLETLYSSFTEGEDINLNDITQRYTMRPLHSLKLAITGRASSSSRTPFIKLAEDNGATVSIDLEKDCSHLIVLSSVPPNEIDPTIFEMEKVQAARKAQTIKVVWQEWLEDIEQRQGFLPESPYLVKEDVPRPGRLVLFDSESANATIDQKELVRAMQADKFETAVTLKNMNTGSQNAIMASIIAQQDLPIRRHPSNLSFKSADTERHRRNMEEELPHIFLHKTTLSDQPPPCSHGSANNSTVSHSLLKDMSKESGPASIVKKLRCAKSEKFGNSASSRDQTEATHRIVPGLFRGLKISSIGCMPLHQRKIASTVTQCGGQITETHSTADYTVVPLLNPPVIPPGCNPVGHHWVEQSLFERKIINPDKHWSGRPVRLDSFPNPEQYSFSSCGFTGVEEHILQQILKKMNLKYVEHPRRSEVSHFFIGPVENSSRVDRVKSWPDKVIVDFEWLVRMCNGRRISSSSPPPHLAHATGTTPDSMSRQPQESTDAAVDDTILSECVIFMTRKASLHPDAKFLTDCRNLGARVVDKLSDSVTHVVHATERSNDPLRELKWARSRKLFIVHPHWLLECTTKLNRADELEFPATYNPTRALSYCAPASTEITMADVTSNSILAEVTTANRRGHVSSEPILENDETFFQSPRSRAPTAPLANGTSPAPIIEDTSEQIETLAESDDHQGHQPPSSHYAASPQSNHYPTSSPSCQPEPGVDTQLGGFMEILQQRNRLVNLSGKSKEKDGRRGKKRGLDDSTRGSTNNQADDSHPSAAISNGLNRTISEFSHSSATASQIGGLHVFEESMDVTWEDPAAKREILKAISDPAGKAAARRPVVARHQQPQKSSLLDSPASRTDNNIDDDHLKKTKPGSKKKSDFIDVDDDENRCDQHDVNDDGSDEITVLPPMKKRRPRLIDK</sequence>
<feature type="region of interest" description="Disordered" evidence="2">
    <location>
        <begin position="1016"/>
        <end position="1107"/>
    </location>
</feature>
<feature type="compositionally biased region" description="Polar residues" evidence="2">
    <location>
        <begin position="1031"/>
        <end position="1047"/>
    </location>
</feature>
<accession>A0ABY7CNF5</accession>
<keyword evidence="1" id="KW-0677">Repeat</keyword>
<feature type="compositionally biased region" description="Polar residues" evidence="2">
    <location>
        <begin position="888"/>
        <end position="901"/>
    </location>
</feature>
<reference evidence="4" key="1">
    <citation type="submission" date="2022-10" db="EMBL/GenBank/DDBJ databases">
        <title>Puccinia triticina Genome sequencing and assembly.</title>
        <authorList>
            <person name="Li C."/>
        </authorList>
    </citation>
    <scope>NUCLEOTIDE SEQUENCE</scope>
    <source>
        <strain evidence="4">Pt15</strain>
    </source>
</reference>
<feature type="region of interest" description="Disordered" evidence="2">
    <location>
        <begin position="923"/>
        <end position="966"/>
    </location>
</feature>
<evidence type="ECO:0000259" key="3">
    <source>
        <dbReference type="PROSITE" id="PS50172"/>
    </source>
</evidence>
<dbReference type="PANTHER" id="PTHR13561:SF20">
    <property type="entry name" value="DNA TOPOISOMERASE 2-BINDING PROTEIN 1"/>
    <property type="match status" value="1"/>
</dbReference>
<evidence type="ECO:0000313" key="4">
    <source>
        <dbReference type="EMBL" id="WAQ85661.1"/>
    </source>
</evidence>
<dbReference type="PROSITE" id="PS50172">
    <property type="entry name" value="BRCT"/>
    <property type="match status" value="3"/>
</dbReference>
<feature type="compositionally biased region" description="Basic residues" evidence="2">
    <location>
        <begin position="1097"/>
        <end position="1107"/>
    </location>
</feature>
<feature type="region of interest" description="Disordered" evidence="2">
    <location>
        <begin position="823"/>
        <end position="857"/>
    </location>
</feature>
<dbReference type="Pfam" id="PF12738">
    <property type="entry name" value="PTCB-BRCT"/>
    <property type="match status" value="2"/>
</dbReference>
<proteinExistence type="predicted"/>
<dbReference type="CDD" id="cd00027">
    <property type="entry name" value="BRCT"/>
    <property type="match status" value="1"/>
</dbReference>
<dbReference type="InterPro" id="IPR001357">
    <property type="entry name" value="BRCT_dom"/>
</dbReference>
<evidence type="ECO:0000256" key="1">
    <source>
        <dbReference type="ARBA" id="ARBA00022737"/>
    </source>
</evidence>
<feature type="compositionally biased region" description="Basic and acidic residues" evidence="2">
    <location>
        <begin position="930"/>
        <end position="948"/>
    </location>
</feature>
<feature type="domain" description="BRCT" evidence="3">
    <location>
        <begin position="129"/>
        <end position="200"/>
    </location>
</feature>
<feature type="domain" description="BRCT" evidence="3">
    <location>
        <begin position="690"/>
        <end position="783"/>
    </location>
</feature>
<feature type="region of interest" description="Disordered" evidence="2">
    <location>
        <begin position="659"/>
        <end position="688"/>
    </location>
</feature>
<dbReference type="InterPro" id="IPR036420">
    <property type="entry name" value="BRCT_dom_sf"/>
</dbReference>
<dbReference type="CDD" id="cd17731">
    <property type="entry name" value="BRCT_TopBP1_rpt2_like"/>
    <property type="match status" value="2"/>
</dbReference>
<dbReference type="Pfam" id="PF00533">
    <property type="entry name" value="BRCT"/>
    <property type="match status" value="1"/>
</dbReference>
<feature type="region of interest" description="Disordered" evidence="2">
    <location>
        <begin position="869"/>
        <end position="909"/>
    </location>
</feature>